<dbReference type="AlphaFoldDB" id="A0A811T951"/>
<reference evidence="1" key="1">
    <citation type="submission" date="2020-10" db="EMBL/GenBank/DDBJ databases">
        <authorList>
            <person name="Hahn C.J."/>
            <person name="Laso-Perez R."/>
            <person name="Vulcano F."/>
            <person name="Vaziourakis K.-M."/>
            <person name="Stokke R."/>
            <person name="Steen I.H."/>
            <person name="Teske A."/>
            <person name="Boetius A."/>
            <person name="Liebeke M."/>
            <person name="Amann R."/>
            <person name="Knittel K."/>
        </authorList>
    </citation>
    <scope>NUCLEOTIDE SEQUENCE</scope>
    <source>
        <strain evidence="1">Gfbio:e3339647-f889-4370-9287-4fb5cb688e4c:AG392M11_GoMArc1</strain>
    </source>
</reference>
<organism evidence="1 2">
    <name type="scientific">Candidatus Argoarchaeum ethanivorans</name>
    <dbReference type="NCBI Taxonomy" id="2608793"/>
    <lineage>
        <taxon>Archaea</taxon>
        <taxon>Methanobacteriati</taxon>
        <taxon>Methanobacteriota</taxon>
        <taxon>Stenosarchaea group</taxon>
        <taxon>Methanomicrobia</taxon>
        <taxon>Methanosarcinales</taxon>
        <taxon>Methanosarcinales incertae sedis</taxon>
        <taxon>GOM Arc I cluster</taxon>
        <taxon>Candidatus Argoarchaeum</taxon>
    </lineage>
</organism>
<gene>
    <name evidence="1" type="ORF">DIAAKJNI_00563</name>
</gene>
<name>A0A811T951_9EURY</name>
<dbReference type="EMBL" id="CAJHIQ010000051">
    <property type="protein sequence ID" value="CAD6493844.1"/>
    <property type="molecule type" value="Genomic_DNA"/>
</dbReference>
<proteinExistence type="predicted"/>
<evidence type="ECO:0000313" key="1">
    <source>
        <dbReference type="EMBL" id="CAD6493844.1"/>
    </source>
</evidence>
<dbReference type="InterPro" id="IPR058966">
    <property type="entry name" value="MJECL33-like"/>
</dbReference>
<dbReference type="Proteomes" id="UP000639006">
    <property type="component" value="Unassembled WGS sequence"/>
</dbReference>
<evidence type="ECO:0000313" key="2">
    <source>
        <dbReference type="Proteomes" id="UP000639006"/>
    </source>
</evidence>
<dbReference type="Pfam" id="PF25924">
    <property type="entry name" value="MJECL33"/>
    <property type="match status" value="1"/>
</dbReference>
<protein>
    <submittedName>
        <fullName evidence="1">Uncharacterized protein</fullName>
    </submittedName>
</protein>
<accession>A0A811T951</accession>
<sequence>MIKSRGELHKQMERTIDANLRSLEEHGEYSEYNVKTNIIESNCNIDKIPLTFDGYHIEIKPTDDKFLFGLIVRNNNRRFVLYIDTFFDRFWKLYNMENSETIDKFMDKFTNLLLLDSLWMPHQMLDTIESTLVNVGFSIKFKQEIFDEDELGEDDISQLTMRLWSRGTKPSKNLFKLLQENNYPSTKTSTRVLNIDDHNVKFLDEVFFDGKITVNKGTDIEEHIRFVDKIIDDYSAKMKEIENNRMSFTKSACGHVVGGSPFEIKFSKNYDIHHLSEKIINSTHPFKLWGVIHDQTDDFLRIAGVDVHTGDKFSMDLMQKYGRLYLPENACGNIVFRLYTNIQHYLDPGVMIFDEHGSVF</sequence>
<comment type="caution">
    <text evidence="1">The sequence shown here is derived from an EMBL/GenBank/DDBJ whole genome shotgun (WGS) entry which is preliminary data.</text>
</comment>